<dbReference type="EMBL" id="CAXLJL010000120">
    <property type="protein sequence ID" value="CAL5132160.1"/>
    <property type="molecule type" value="Genomic_DNA"/>
</dbReference>
<sequence>MEFRTFWNSSICETDNLEAHMPSVAMCNQTTGSCHPIPIENVEIKKGIEQGNDMRFHSCMSIDLPAESPREQMSTPWLPTHNQIAANLGTSHRLQRRAANLRERKRMDSINKAFIGLQSHLPAGWLDPNCVTVPNLKFHDPIEHDFCVDSTALHPLSSGSVRRNMLRGVSKVEILRAAISYINTLYELLENTDQNGLAGEMNSAAVALEQRLETGNTCTEPSGTCPYLSSFQGRSEDWTEVRRFDAQNISTLDSQLNRHLENVRLSADRSSLANWEQLFQQHSAIHWIGCRPEYWTAGVQCPNTRGCHFSSCYRSVFMDSSCRFRDSRQSTTKPKKQILSAPVWWPETLKKKSQG</sequence>
<dbReference type="Pfam" id="PF00010">
    <property type="entry name" value="HLH"/>
    <property type="match status" value="1"/>
</dbReference>
<dbReference type="SUPFAM" id="SSF47459">
    <property type="entry name" value="HLH, helix-loop-helix DNA-binding domain"/>
    <property type="match status" value="1"/>
</dbReference>
<dbReference type="Gene3D" id="4.10.280.10">
    <property type="entry name" value="Helix-loop-helix DNA-binding domain"/>
    <property type="match status" value="1"/>
</dbReference>
<dbReference type="PANTHER" id="PTHR23349">
    <property type="entry name" value="BASIC HELIX-LOOP-HELIX TRANSCRIPTION FACTOR, TWIST"/>
    <property type="match status" value="1"/>
</dbReference>
<dbReference type="GO" id="GO:0000981">
    <property type="term" value="F:DNA-binding transcription factor activity, RNA polymerase II-specific"/>
    <property type="evidence" value="ECO:0007669"/>
    <property type="project" value="TreeGrafter"/>
</dbReference>
<dbReference type="InterPro" id="IPR050283">
    <property type="entry name" value="E-box_TF_Regulators"/>
</dbReference>
<reference evidence="2" key="1">
    <citation type="submission" date="2024-06" db="EMBL/GenBank/DDBJ databases">
        <authorList>
            <person name="Liu X."/>
            <person name="Lenzi L."/>
            <person name="Haldenby T S."/>
            <person name="Uol C."/>
        </authorList>
    </citation>
    <scope>NUCLEOTIDE SEQUENCE</scope>
</reference>
<organism evidence="2 3">
    <name type="scientific">Calicophoron daubneyi</name>
    <name type="common">Rumen fluke</name>
    <name type="synonym">Paramphistomum daubneyi</name>
    <dbReference type="NCBI Taxonomy" id="300641"/>
    <lineage>
        <taxon>Eukaryota</taxon>
        <taxon>Metazoa</taxon>
        <taxon>Spiralia</taxon>
        <taxon>Lophotrochozoa</taxon>
        <taxon>Platyhelminthes</taxon>
        <taxon>Trematoda</taxon>
        <taxon>Digenea</taxon>
        <taxon>Plagiorchiida</taxon>
        <taxon>Pronocephalata</taxon>
        <taxon>Paramphistomoidea</taxon>
        <taxon>Paramphistomidae</taxon>
        <taxon>Calicophoron</taxon>
    </lineage>
</organism>
<evidence type="ECO:0000313" key="3">
    <source>
        <dbReference type="Proteomes" id="UP001497525"/>
    </source>
</evidence>
<evidence type="ECO:0000259" key="1">
    <source>
        <dbReference type="PROSITE" id="PS50888"/>
    </source>
</evidence>
<dbReference type="GO" id="GO:0046983">
    <property type="term" value="F:protein dimerization activity"/>
    <property type="evidence" value="ECO:0007669"/>
    <property type="project" value="InterPro"/>
</dbReference>
<dbReference type="GO" id="GO:0000977">
    <property type="term" value="F:RNA polymerase II transcription regulatory region sequence-specific DNA binding"/>
    <property type="evidence" value="ECO:0007669"/>
    <property type="project" value="TreeGrafter"/>
</dbReference>
<evidence type="ECO:0000313" key="2">
    <source>
        <dbReference type="EMBL" id="CAL5132160.1"/>
    </source>
</evidence>
<dbReference type="PANTHER" id="PTHR23349:SF112">
    <property type="entry name" value="48 RELATED 1, ISOFORM B"/>
    <property type="match status" value="1"/>
</dbReference>
<comment type="caution">
    <text evidence="2">The sequence shown here is derived from an EMBL/GenBank/DDBJ whole genome shotgun (WGS) entry which is preliminary data.</text>
</comment>
<protein>
    <recommendedName>
        <fullName evidence="1">BHLH domain-containing protein</fullName>
    </recommendedName>
</protein>
<feature type="domain" description="BHLH" evidence="1">
    <location>
        <begin position="94"/>
        <end position="185"/>
    </location>
</feature>
<gene>
    <name evidence="2" type="ORF">CDAUBV1_LOCUS4869</name>
</gene>
<proteinExistence type="predicted"/>
<name>A0AAV2T5X2_CALDB</name>
<dbReference type="PROSITE" id="PS51257">
    <property type="entry name" value="PROKAR_LIPOPROTEIN"/>
    <property type="match status" value="1"/>
</dbReference>
<dbReference type="InterPro" id="IPR036638">
    <property type="entry name" value="HLH_DNA-bd_sf"/>
</dbReference>
<dbReference type="AlphaFoldDB" id="A0AAV2T5X2"/>
<dbReference type="PROSITE" id="PS50888">
    <property type="entry name" value="BHLH"/>
    <property type="match status" value="1"/>
</dbReference>
<dbReference type="GO" id="GO:0032502">
    <property type="term" value="P:developmental process"/>
    <property type="evidence" value="ECO:0007669"/>
    <property type="project" value="TreeGrafter"/>
</dbReference>
<dbReference type="SMART" id="SM00353">
    <property type="entry name" value="HLH"/>
    <property type="match status" value="1"/>
</dbReference>
<dbReference type="Proteomes" id="UP001497525">
    <property type="component" value="Unassembled WGS sequence"/>
</dbReference>
<accession>A0AAV2T5X2</accession>
<dbReference type="InterPro" id="IPR011598">
    <property type="entry name" value="bHLH_dom"/>
</dbReference>